<comment type="caution">
    <text evidence="1">The sequence shown here is derived from an EMBL/GenBank/DDBJ whole genome shotgun (WGS) entry which is preliminary data.</text>
</comment>
<organism evidence="1 2">
    <name type="scientific">Haoranjiania flava</name>
    <dbReference type="NCBI Taxonomy" id="1856322"/>
    <lineage>
        <taxon>Bacteria</taxon>
        <taxon>Pseudomonadati</taxon>
        <taxon>Bacteroidota</taxon>
        <taxon>Chitinophagia</taxon>
        <taxon>Chitinophagales</taxon>
        <taxon>Chitinophagaceae</taxon>
        <taxon>Haoranjiania</taxon>
    </lineage>
</organism>
<gene>
    <name evidence="1" type="ORF">OD355_13445</name>
</gene>
<dbReference type="CDD" id="cd07518">
    <property type="entry name" value="HAD_YbiV-Like"/>
    <property type="match status" value="1"/>
</dbReference>
<dbReference type="Pfam" id="PF08282">
    <property type="entry name" value="Hydrolase_3"/>
    <property type="match status" value="1"/>
</dbReference>
<dbReference type="GO" id="GO:0000287">
    <property type="term" value="F:magnesium ion binding"/>
    <property type="evidence" value="ECO:0007669"/>
    <property type="project" value="TreeGrafter"/>
</dbReference>
<dbReference type="Proteomes" id="UP001209317">
    <property type="component" value="Unassembled WGS sequence"/>
</dbReference>
<evidence type="ECO:0000313" key="1">
    <source>
        <dbReference type="EMBL" id="MCU7695524.1"/>
    </source>
</evidence>
<dbReference type="Gene3D" id="3.30.1240.10">
    <property type="match status" value="1"/>
</dbReference>
<dbReference type="EMBL" id="JAOTPL010000034">
    <property type="protein sequence ID" value="MCU7695524.1"/>
    <property type="molecule type" value="Genomic_DNA"/>
</dbReference>
<dbReference type="SUPFAM" id="SSF56784">
    <property type="entry name" value="HAD-like"/>
    <property type="match status" value="1"/>
</dbReference>
<dbReference type="GO" id="GO:0005829">
    <property type="term" value="C:cytosol"/>
    <property type="evidence" value="ECO:0007669"/>
    <property type="project" value="TreeGrafter"/>
</dbReference>
<dbReference type="InterPro" id="IPR000150">
    <property type="entry name" value="Cof"/>
</dbReference>
<keyword evidence="1" id="KW-0378">Hydrolase</keyword>
<dbReference type="PANTHER" id="PTHR10000:SF8">
    <property type="entry name" value="HAD SUPERFAMILY HYDROLASE-LIKE, TYPE 3"/>
    <property type="match status" value="1"/>
</dbReference>
<dbReference type="PANTHER" id="PTHR10000">
    <property type="entry name" value="PHOSPHOSERINE PHOSPHATASE"/>
    <property type="match status" value="1"/>
</dbReference>
<dbReference type="GO" id="GO:0016791">
    <property type="term" value="F:phosphatase activity"/>
    <property type="evidence" value="ECO:0007669"/>
    <property type="project" value="TreeGrafter"/>
</dbReference>
<accession>A0AAE3IPL5</accession>
<dbReference type="NCBIfam" id="TIGR01484">
    <property type="entry name" value="HAD-SF-IIB"/>
    <property type="match status" value="1"/>
</dbReference>
<name>A0AAE3IPL5_9BACT</name>
<dbReference type="Gene3D" id="3.40.50.1000">
    <property type="entry name" value="HAD superfamily/HAD-like"/>
    <property type="match status" value="1"/>
</dbReference>
<dbReference type="NCBIfam" id="TIGR00099">
    <property type="entry name" value="Cof-subfamily"/>
    <property type="match status" value="1"/>
</dbReference>
<dbReference type="InterPro" id="IPR006379">
    <property type="entry name" value="HAD-SF_hydro_IIB"/>
</dbReference>
<proteinExistence type="predicted"/>
<dbReference type="InterPro" id="IPR023214">
    <property type="entry name" value="HAD_sf"/>
</dbReference>
<dbReference type="AlphaFoldDB" id="A0AAE3IPL5"/>
<protein>
    <submittedName>
        <fullName evidence="1">Cof-type HAD-IIB family hydrolase</fullName>
    </submittedName>
</protein>
<dbReference type="RefSeq" id="WP_263039008.1">
    <property type="nucleotide sequence ID" value="NZ_JAOTPL010000034.1"/>
</dbReference>
<evidence type="ECO:0000313" key="2">
    <source>
        <dbReference type="Proteomes" id="UP001209317"/>
    </source>
</evidence>
<dbReference type="SFLD" id="SFLDS00003">
    <property type="entry name" value="Haloacid_Dehalogenase"/>
    <property type="match status" value="1"/>
</dbReference>
<dbReference type="InterPro" id="IPR036412">
    <property type="entry name" value="HAD-like_sf"/>
</dbReference>
<reference evidence="1" key="1">
    <citation type="submission" date="2022-10" db="EMBL/GenBank/DDBJ databases">
        <authorList>
            <person name="Kim H.S."/>
            <person name="Kim J.-S."/>
            <person name="Suh M.K."/>
            <person name="Eom M.K."/>
            <person name="Lee J.-S."/>
        </authorList>
    </citation>
    <scope>NUCLEOTIDE SEQUENCE</scope>
    <source>
        <strain evidence="1">LIP-5</strain>
    </source>
</reference>
<sequence>MIKLIVTDIDGTLLDNDKNLPQDFWHTEEKLSAKNILFAAASGRQYYNLQELFSPISERCIFIAENGAMVMFRGECLSLTTITKEHANDVIKLARTIKDTDIILCGIKSAYYENNSEQLLKYASNYYKKITYAEDLTKVEDEFLKIAICDYSGPRTNSYPLLNQMATFLKVVVSGRRWIDIMNLNTNKGAAVRQIQKKFGITADETMVFGDFLNDLEMMQAGTHSYAMLNAEPEIKTASKYITQYSNNDNGVVKTIRSIILNE</sequence>
<dbReference type="SFLD" id="SFLDG01140">
    <property type="entry name" value="C2.B:_Phosphomannomutase_and_P"/>
    <property type="match status" value="1"/>
</dbReference>
<keyword evidence="2" id="KW-1185">Reference proteome</keyword>